<evidence type="ECO:0000256" key="1">
    <source>
        <dbReference type="ARBA" id="ARBA00004651"/>
    </source>
</evidence>
<evidence type="ECO:0000256" key="4">
    <source>
        <dbReference type="ARBA" id="ARBA00022989"/>
    </source>
</evidence>
<evidence type="ECO:0000313" key="11">
    <source>
        <dbReference type="Proteomes" id="UP000524535"/>
    </source>
</evidence>
<evidence type="ECO:0000256" key="5">
    <source>
        <dbReference type="ARBA" id="ARBA00023136"/>
    </source>
</evidence>
<feature type="transmembrane region" description="Helical" evidence="6">
    <location>
        <begin position="6"/>
        <end position="31"/>
    </location>
</feature>
<comment type="subcellular location">
    <subcellularLocation>
        <location evidence="1">Cell membrane</location>
        <topology evidence="1">Multi-pass membrane protein</topology>
    </subcellularLocation>
</comment>
<feature type="transmembrane region" description="Helical" evidence="6">
    <location>
        <begin position="147"/>
        <end position="176"/>
    </location>
</feature>
<dbReference type="EMBL" id="JACIGY010000001">
    <property type="protein sequence ID" value="MBB4409738.1"/>
    <property type="molecule type" value="Genomic_DNA"/>
</dbReference>
<evidence type="ECO:0000313" key="12">
    <source>
        <dbReference type="Proteomes" id="UP000576087"/>
    </source>
</evidence>
<dbReference type="Proteomes" id="UP000576087">
    <property type="component" value="Unassembled WGS sequence"/>
</dbReference>
<dbReference type="AlphaFoldDB" id="A0A7W6WNZ7"/>
<dbReference type="PIRSF" id="PIRSF006324">
    <property type="entry name" value="LeuE"/>
    <property type="match status" value="1"/>
</dbReference>
<gene>
    <name evidence="8" type="ORF">GGE31_000209</name>
    <name evidence="7" type="ORF">GGE33_001576</name>
    <name evidence="9" type="ORF">GGE35_000207</name>
</gene>
<keyword evidence="5 6" id="KW-0472">Membrane</keyword>
<keyword evidence="2" id="KW-1003">Cell membrane</keyword>
<dbReference type="Proteomes" id="UP000520770">
    <property type="component" value="Unassembled WGS sequence"/>
</dbReference>
<keyword evidence="4 6" id="KW-1133">Transmembrane helix</keyword>
<evidence type="ECO:0000256" key="2">
    <source>
        <dbReference type="ARBA" id="ARBA00022475"/>
    </source>
</evidence>
<evidence type="ECO:0000313" key="10">
    <source>
        <dbReference type="Proteomes" id="UP000520770"/>
    </source>
</evidence>
<dbReference type="EMBL" id="JACIHM010000001">
    <property type="protein sequence ID" value="MBB4444425.1"/>
    <property type="molecule type" value="Genomic_DNA"/>
</dbReference>
<dbReference type="EMBL" id="JACIGW010000001">
    <property type="protein sequence ID" value="MBB4347868.1"/>
    <property type="molecule type" value="Genomic_DNA"/>
</dbReference>
<feature type="transmembrane region" description="Helical" evidence="6">
    <location>
        <begin position="120"/>
        <end position="141"/>
    </location>
</feature>
<organism evidence="7 10">
    <name type="scientific">Aliirhizobium cellulosilyticum</name>
    <dbReference type="NCBI Taxonomy" id="393664"/>
    <lineage>
        <taxon>Bacteria</taxon>
        <taxon>Pseudomonadati</taxon>
        <taxon>Pseudomonadota</taxon>
        <taxon>Alphaproteobacteria</taxon>
        <taxon>Hyphomicrobiales</taxon>
        <taxon>Rhizobiaceae</taxon>
        <taxon>Aliirhizobium</taxon>
    </lineage>
</organism>
<evidence type="ECO:0000256" key="3">
    <source>
        <dbReference type="ARBA" id="ARBA00022692"/>
    </source>
</evidence>
<evidence type="ECO:0000313" key="8">
    <source>
        <dbReference type="EMBL" id="MBB4409738.1"/>
    </source>
</evidence>
<evidence type="ECO:0000313" key="7">
    <source>
        <dbReference type="EMBL" id="MBB4347868.1"/>
    </source>
</evidence>
<keyword evidence="11" id="KW-1185">Reference proteome</keyword>
<dbReference type="Pfam" id="PF01810">
    <property type="entry name" value="LysE"/>
    <property type="match status" value="1"/>
</dbReference>
<keyword evidence="3 6" id="KW-0812">Transmembrane</keyword>
<feature type="transmembrane region" description="Helical" evidence="6">
    <location>
        <begin position="65"/>
        <end position="88"/>
    </location>
</feature>
<name>A0A7W6WNZ7_9HYPH</name>
<dbReference type="Proteomes" id="UP000524535">
    <property type="component" value="Unassembled WGS sequence"/>
</dbReference>
<comment type="caution">
    <text evidence="7">The sequence shown here is derived from an EMBL/GenBank/DDBJ whole genome shotgun (WGS) entry which is preliminary data.</text>
</comment>
<dbReference type="GO" id="GO:0015171">
    <property type="term" value="F:amino acid transmembrane transporter activity"/>
    <property type="evidence" value="ECO:0007669"/>
    <property type="project" value="TreeGrafter"/>
</dbReference>
<accession>A0A7W6WNZ7</accession>
<reference evidence="10 11" key="1">
    <citation type="submission" date="2020-08" db="EMBL/GenBank/DDBJ databases">
        <title>Genomic Encyclopedia of Type Strains, Phase IV (KMG-V): Genome sequencing to study the core and pangenomes of soil and plant-associated prokaryotes.</title>
        <authorList>
            <person name="Whitman W."/>
        </authorList>
    </citation>
    <scope>NUCLEOTIDE SEQUENCE [LARGE SCALE GENOMIC DNA]</scope>
    <source>
        <strain evidence="8 11">SEMIA 444</strain>
        <strain evidence="7 10">SEMIA 448</strain>
        <strain evidence="9 12">SEMIA 452</strain>
    </source>
</reference>
<proteinExistence type="predicted"/>
<dbReference type="RefSeq" id="WP_183821851.1">
    <property type="nucleotide sequence ID" value="NZ_JACIGW010000001.1"/>
</dbReference>
<dbReference type="GO" id="GO:0005886">
    <property type="term" value="C:plasma membrane"/>
    <property type="evidence" value="ECO:0007669"/>
    <property type="project" value="UniProtKB-SubCell"/>
</dbReference>
<feature type="transmembrane region" description="Helical" evidence="6">
    <location>
        <begin position="38"/>
        <end position="59"/>
    </location>
</feature>
<dbReference type="PANTHER" id="PTHR30086">
    <property type="entry name" value="ARGININE EXPORTER PROTEIN ARGO"/>
    <property type="match status" value="1"/>
</dbReference>
<sequence length="212" mass="22685">MSLEHWLAFVAASAVLLAIPGPTILLVISYALSHGRKVASATVAGVALGDFTAMTASMLGLGALLATSAMLFTVLKWVGAAYLIYLGIKLWRAPVSAQAEAVEEADTPVVRPFRVFLHTYAVTALNPKSIVFFVAFLPQFLDLTRPLFFQMAVFEVTFLVLATINAALYGLLASMARNTIRKPRVQRIVNRTGGSLMIGAGLLSLGFKRAAA</sequence>
<dbReference type="InterPro" id="IPR001123">
    <property type="entry name" value="LeuE-type"/>
</dbReference>
<evidence type="ECO:0000256" key="6">
    <source>
        <dbReference type="SAM" id="Phobius"/>
    </source>
</evidence>
<dbReference type="PANTHER" id="PTHR30086:SF20">
    <property type="entry name" value="ARGININE EXPORTER PROTEIN ARGO-RELATED"/>
    <property type="match status" value="1"/>
</dbReference>
<protein>
    <submittedName>
        <fullName evidence="7">Threonine/homoserine/homoserine lactone efflux protein</fullName>
    </submittedName>
</protein>
<evidence type="ECO:0000313" key="9">
    <source>
        <dbReference type="EMBL" id="MBB4444425.1"/>
    </source>
</evidence>